<dbReference type="EMBL" id="MU839042">
    <property type="protein sequence ID" value="KAK1762154.1"/>
    <property type="molecule type" value="Genomic_DNA"/>
</dbReference>
<feature type="compositionally biased region" description="Polar residues" evidence="1">
    <location>
        <begin position="24"/>
        <end position="40"/>
    </location>
</feature>
<dbReference type="AlphaFoldDB" id="A0AAJ0BS77"/>
<gene>
    <name evidence="3" type="ORF">QBC33DRAFT_519825</name>
</gene>
<accession>A0AAJ0BS77</accession>
<dbReference type="Proteomes" id="UP001244011">
    <property type="component" value="Unassembled WGS sequence"/>
</dbReference>
<reference evidence="3" key="1">
    <citation type="submission" date="2023-06" db="EMBL/GenBank/DDBJ databases">
        <title>Genome-scale phylogeny and comparative genomics of the fungal order Sordariales.</title>
        <authorList>
            <consortium name="Lawrence Berkeley National Laboratory"/>
            <person name="Hensen N."/>
            <person name="Bonometti L."/>
            <person name="Westerberg I."/>
            <person name="Brannstrom I.O."/>
            <person name="Guillou S."/>
            <person name="Cros-Aarteil S."/>
            <person name="Calhoun S."/>
            <person name="Haridas S."/>
            <person name="Kuo A."/>
            <person name="Mondo S."/>
            <person name="Pangilinan J."/>
            <person name="Riley R."/>
            <person name="Labutti K."/>
            <person name="Andreopoulos B."/>
            <person name="Lipzen A."/>
            <person name="Chen C."/>
            <person name="Yanf M."/>
            <person name="Daum C."/>
            <person name="Ng V."/>
            <person name="Clum A."/>
            <person name="Steindorff A."/>
            <person name="Ohm R."/>
            <person name="Martin F."/>
            <person name="Silar P."/>
            <person name="Natvig D."/>
            <person name="Lalanne C."/>
            <person name="Gautier V."/>
            <person name="Ament-Velasquez S.L."/>
            <person name="Kruys A."/>
            <person name="Hutchinson M.I."/>
            <person name="Powell A.J."/>
            <person name="Barry K."/>
            <person name="Miller A.N."/>
            <person name="Grigoriev I.V."/>
            <person name="Debuchy R."/>
            <person name="Gladieux P."/>
            <person name="Thoren M.H."/>
            <person name="Johannesson H."/>
        </authorList>
    </citation>
    <scope>NUCLEOTIDE SEQUENCE</scope>
    <source>
        <strain evidence="3">8032-3</strain>
    </source>
</reference>
<evidence type="ECO:0000313" key="4">
    <source>
        <dbReference type="Proteomes" id="UP001244011"/>
    </source>
</evidence>
<protein>
    <submittedName>
        <fullName evidence="3">Uncharacterized protein</fullName>
    </submittedName>
</protein>
<dbReference type="GeneID" id="85309501"/>
<evidence type="ECO:0000313" key="3">
    <source>
        <dbReference type="EMBL" id="KAK1762154.1"/>
    </source>
</evidence>
<keyword evidence="2" id="KW-0812">Transmembrane</keyword>
<name>A0AAJ0BS77_9PEZI</name>
<organism evidence="3 4">
    <name type="scientific">Phialemonium atrogriseum</name>
    <dbReference type="NCBI Taxonomy" id="1093897"/>
    <lineage>
        <taxon>Eukaryota</taxon>
        <taxon>Fungi</taxon>
        <taxon>Dikarya</taxon>
        <taxon>Ascomycota</taxon>
        <taxon>Pezizomycotina</taxon>
        <taxon>Sordariomycetes</taxon>
        <taxon>Sordariomycetidae</taxon>
        <taxon>Cephalothecales</taxon>
        <taxon>Cephalothecaceae</taxon>
        <taxon>Phialemonium</taxon>
    </lineage>
</organism>
<feature type="region of interest" description="Disordered" evidence="1">
    <location>
        <begin position="1"/>
        <end position="46"/>
    </location>
</feature>
<dbReference type="RefSeq" id="XP_060278367.1">
    <property type="nucleotide sequence ID" value="XM_060426314.1"/>
</dbReference>
<keyword evidence="2" id="KW-1133">Transmembrane helix</keyword>
<comment type="caution">
    <text evidence="3">The sequence shown here is derived from an EMBL/GenBank/DDBJ whole genome shotgun (WGS) entry which is preliminary data.</text>
</comment>
<keyword evidence="4" id="KW-1185">Reference proteome</keyword>
<evidence type="ECO:0000256" key="1">
    <source>
        <dbReference type="SAM" id="MobiDB-lite"/>
    </source>
</evidence>
<sequence>MSSYEDIQRRRNRRRRHDEPDSGWDTSYSSRATAQRSSTLPPGRPADIFAAYNARRCGDARRAGPGGYSDTHWRAGNLHRRASDSSTDEESVVGGATPAEGVWGDNTTHAGGTARPPKFGLPSTTIITTIIIVAILAILALTSLTGSSNSPNNKHDLTGKTPGSPPGTPSLDQVRSYPPNKRQVCTTLYTLRLTTPNTPTLAPDPFEILGLDPTSPLFRPPTTWSSSARAAHIHDVNAGITAAWIEAATPYWDGNDAQGVFGAVGSVGLSVQQLRSNGLDVAVGIRTIDGPPAHHRHSAANEKARRSAWLAALTSSAAMLRDEDARNLYVGDFLPAMNAAAEKTGLRWFYARLSQPLVKERVSEEVRTAREARWSVVEAMCGDIWVTLFADLDMEEH</sequence>
<proteinExistence type="predicted"/>
<feature type="region of interest" description="Disordered" evidence="1">
    <location>
        <begin position="60"/>
        <end position="105"/>
    </location>
</feature>
<keyword evidence="2" id="KW-0472">Membrane</keyword>
<feature type="transmembrane region" description="Helical" evidence="2">
    <location>
        <begin position="125"/>
        <end position="144"/>
    </location>
</feature>
<evidence type="ECO:0000256" key="2">
    <source>
        <dbReference type="SAM" id="Phobius"/>
    </source>
</evidence>
<feature type="region of interest" description="Disordered" evidence="1">
    <location>
        <begin position="147"/>
        <end position="178"/>
    </location>
</feature>